<evidence type="ECO:0000256" key="2">
    <source>
        <dbReference type="ARBA" id="ARBA00009152"/>
    </source>
</evidence>
<dbReference type="GO" id="GO:0005737">
    <property type="term" value="C:cytoplasm"/>
    <property type="evidence" value="ECO:0007669"/>
    <property type="project" value="TreeGrafter"/>
</dbReference>
<evidence type="ECO:0000313" key="10">
    <source>
        <dbReference type="EMBL" id="ANB10951.1"/>
    </source>
</evidence>
<dbReference type="AlphaFoldDB" id="A0A161HEY8"/>
<feature type="domain" description="PHP" evidence="9">
    <location>
        <begin position="4"/>
        <end position="227"/>
    </location>
</feature>
<dbReference type="GeneID" id="30035800"/>
<dbReference type="EC" id="3.1.3.15" evidence="3 8"/>
<dbReference type="OrthoDB" id="5957391at2759"/>
<comment type="similarity">
    <text evidence="2 8">Belongs to the PHP hydrolase family. HisK subfamily.</text>
</comment>
<dbReference type="SUPFAM" id="SSF89550">
    <property type="entry name" value="PHP domain-like"/>
    <property type="match status" value="1"/>
</dbReference>
<dbReference type="NCBIfam" id="TIGR01856">
    <property type="entry name" value="hisJ_fam"/>
    <property type="match status" value="1"/>
</dbReference>
<keyword evidence="11" id="KW-1185">Reference proteome</keyword>
<evidence type="ECO:0000259" key="9">
    <source>
        <dbReference type="Pfam" id="PF02811"/>
    </source>
</evidence>
<comment type="catalytic activity">
    <reaction evidence="7 8">
        <text>L-histidinol phosphate + H2O = L-histidinol + phosphate</text>
        <dbReference type="Rhea" id="RHEA:14465"/>
        <dbReference type="ChEBI" id="CHEBI:15377"/>
        <dbReference type="ChEBI" id="CHEBI:43474"/>
        <dbReference type="ChEBI" id="CHEBI:57699"/>
        <dbReference type="ChEBI" id="CHEBI:57980"/>
        <dbReference type="EC" id="3.1.3.15"/>
    </reaction>
</comment>
<evidence type="ECO:0000313" key="11">
    <source>
        <dbReference type="Proteomes" id="UP000189580"/>
    </source>
</evidence>
<reference evidence="10 11" key="1">
    <citation type="submission" date="2016-02" db="EMBL/GenBank/DDBJ databases">
        <title>Complete genome sequence and transcriptome regulation of the pentose utilising yeast Sugiyamaella lignohabitans.</title>
        <authorList>
            <person name="Bellasio M."/>
            <person name="Peymann A."/>
            <person name="Valli M."/>
            <person name="Sipitzky M."/>
            <person name="Graf A."/>
            <person name="Sauer M."/>
            <person name="Marx H."/>
            <person name="Mattanovich D."/>
        </authorList>
    </citation>
    <scope>NUCLEOTIDE SEQUENCE [LARGE SCALE GENOMIC DNA]</scope>
    <source>
        <strain evidence="10 11">CBS 10342</strain>
    </source>
</reference>
<evidence type="ECO:0000256" key="6">
    <source>
        <dbReference type="ARBA" id="ARBA00023102"/>
    </source>
</evidence>
<keyword evidence="5 8" id="KW-0378">Hydrolase</keyword>
<comment type="pathway">
    <text evidence="1 8">Amino-acid biosynthesis; L-histidine biosynthesis; L-histidine from 5-phospho-alpha-D-ribose 1-diphosphate: step 8/9.</text>
</comment>
<dbReference type="RefSeq" id="XP_018733428.1">
    <property type="nucleotide sequence ID" value="XM_018880771.1"/>
</dbReference>
<proteinExistence type="inferred from homology"/>
<dbReference type="EMBL" id="CP014500">
    <property type="protein sequence ID" value="ANB10951.1"/>
    <property type="molecule type" value="Genomic_DNA"/>
</dbReference>
<evidence type="ECO:0000256" key="1">
    <source>
        <dbReference type="ARBA" id="ARBA00004970"/>
    </source>
</evidence>
<dbReference type="GO" id="GO:0000105">
    <property type="term" value="P:L-histidine biosynthetic process"/>
    <property type="evidence" value="ECO:0007669"/>
    <property type="project" value="UniProtKB-UniRule"/>
</dbReference>
<dbReference type="Gene3D" id="3.20.20.140">
    <property type="entry name" value="Metal-dependent hydrolases"/>
    <property type="match status" value="1"/>
</dbReference>
<dbReference type="InterPro" id="IPR010140">
    <property type="entry name" value="Histidinol_P_phosphatase_HisJ"/>
</dbReference>
<organism evidence="10 11">
    <name type="scientific">Sugiyamaella lignohabitans</name>
    <dbReference type="NCBI Taxonomy" id="796027"/>
    <lineage>
        <taxon>Eukaryota</taxon>
        <taxon>Fungi</taxon>
        <taxon>Dikarya</taxon>
        <taxon>Ascomycota</taxon>
        <taxon>Saccharomycotina</taxon>
        <taxon>Dipodascomycetes</taxon>
        <taxon>Dipodascales</taxon>
        <taxon>Trichomonascaceae</taxon>
        <taxon>Sugiyamaella</taxon>
    </lineage>
</organism>
<dbReference type="UniPathway" id="UPA00031">
    <property type="reaction ID" value="UER00013"/>
</dbReference>
<accession>A0A161HEY8</accession>
<dbReference type="Pfam" id="PF02811">
    <property type="entry name" value="PHP"/>
    <property type="match status" value="1"/>
</dbReference>
<dbReference type="InterPro" id="IPR016195">
    <property type="entry name" value="Pol/histidinol_Pase-like"/>
</dbReference>
<dbReference type="CDD" id="cd12110">
    <property type="entry name" value="PHP_HisPPase_Hisj_like"/>
    <property type="match status" value="1"/>
</dbReference>
<dbReference type="KEGG" id="slb:AWJ20_3745"/>
<keyword evidence="6 8" id="KW-0368">Histidine biosynthesis</keyword>
<evidence type="ECO:0000256" key="7">
    <source>
        <dbReference type="ARBA" id="ARBA00049158"/>
    </source>
</evidence>
<dbReference type="InterPro" id="IPR004013">
    <property type="entry name" value="PHP_dom"/>
</dbReference>
<dbReference type="Proteomes" id="UP000189580">
    <property type="component" value="Chromosome c"/>
</dbReference>
<protein>
    <recommendedName>
        <fullName evidence="3 8">Histidinol-phosphatase</fullName>
        <shortName evidence="8">HolPase</shortName>
        <ecNumber evidence="3 8">3.1.3.15</ecNumber>
    </recommendedName>
</protein>
<keyword evidence="4 8" id="KW-0028">Amino-acid biosynthesis</keyword>
<evidence type="ECO:0000256" key="3">
    <source>
        <dbReference type="ARBA" id="ARBA00013085"/>
    </source>
</evidence>
<dbReference type="PANTHER" id="PTHR21039:SF0">
    <property type="entry name" value="HISTIDINOL-PHOSPHATASE"/>
    <property type="match status" value="1"/>
</dbReference>
<evidence type="ECO:0000256" key="5">
    <source>
        <dbReference type="ARBA" id="ARBA00022801"/>
    </source>
</evidence>
<gene>
    <name evidence="10" type="primary">HIS2</name>
    <name evidence="10" type="ORF">AWJ20_3745</name>
</gene>
<dbReference type="PANTHER" id="PTHR21039">
    <property type="entry name" value="HISTIDINOL PHOSPHATASE-RELATED"/>
    <property type="match status" value="1"/>
</dbReference>
<evidence type="ECO:0000256" key="4">
    <source>
        <dbReference type="ARBA" id="ARBA00022605"/>
    </source>
</evidence>
<sequence length="315" mass="36405">MHSHHSHSSDHCQHASSPLDDMIQRAIDERLLVLCLTEHMPRIDPNHLYPEEIKSNTTVEQLKCVFDTYYKRARQAQIEYKDRIDLLVGFESETISDEYLDYIDELRKQYKFDMVVGSVHHVSRIPIDYNEETWIRALDATVGTLHSKTDNISDESLQKYFEEYFDLQYLMLKRLKPSVVGHFDLIKLCAPKGVVPESLQSWPSVWEKITRNVKLAVSQGGLFEVNSAAVRKGWDTPYPGRDIASLIHELGGEFCLSDDSHQVGHVAQNYKACIRYLKELGVERVYYLKTKRLADTISIIKDSVSLQELDEWATL</sequence>
<dbReference type="GO" id="GO:0004401">
    <property type="term" value="F:histidinol-phosphatase activity"/>
    <property type="evidence" value="ECO:0007669"/>
    <property type="project" value="UniProtKB-UniRule"/>
</dbReference>
<evidence type="ECO:0000256" key="8">
    <source>
        <dbReference type="RuleBase" id="RU366003"/>
    </source>
</evidence>
<name>A0A161HEY8_9ASCO</name>